<evidence type="ECO:0000256" key="3">
    <source>
        <dbReference type="ARBA" id="ARBA00022833"/>
    </source>
</evidence>
<dbReference type="EMBL" id="JAATJH010000004">
    <property type="protein sequence ID" value="NJC27226.1"/>
    <property type="molecule type" value="Genomic_DNA"/>
</dbReference>
<gene>
    <name evidence="6" type="ORF">GGR27_002739</name>
</gene>
<feature type="zinc finger region" description="dksA C4-type" evidence="4">
    <location>
        <begin position="94"/>
        <end position="118"/>
    </location>
</feature>
<dbReference type="PANTHER" id="PTHR33823:SF2">
    <property type="entry name" value="RNA POLYMERASE-BINDING TRANSCRIPTION FACTOR DKSA"/>
    <property type="match status" value="1"/>
</dbReference>
<keyword evidence="1" id="KW-0479">Metal-binding</keyword>
<proteinExistence type="predicted"/>
<feature type="domain" description="Zinc finger DksA/TraR C4-type" evidence="5">
    <location>
        <begin position="91"/>
        <end position="120"/>
    </location>
</feature>
<reference evidence="6 7" key="1">
    <citation type="submission" date="2020-03" db="EMBL/GenBank/DDBJ databases">
        <title>Genomic Encyclopedia of Type Strains, Phase IV (KMG-IV): sequencing the most valuable type-strain genomes for metagenomic binning, comparative biology and taxonomic classification.</title>
        <authorList>
            <person name="Goeker M."/>
        </authorList>
    </citation>
    <scope>NUCLEOTIDE SEQUENCE [LARGE SCALE GENOMIC DNA]</scope>
    <source>
        <strain evidence="6 7">DSM 105096</strain>
    </source>
</reference>
<dbReference type="Gene3D" id="1.20.120.910">
    <property type="entry name" value="DksA, coiled-coil domain"/>
    <property type="match status" value="1"/>
</dbReference>
<evidence type="ECO:0000313" key="7">
    <source>
        <dbReference type="Proteomes" id="UP000770785"/>
    </source>
</evidence>
<protein>
    <submittedName>
        <fullName evidence="6">RNA polymerase-binding transcription factor DksA</fullName>
    </submittedName>
</protein>
<evidence type="ECO:0000259" key="5">
    <source>
        <dbReference type="Pfam" id="PF01258"/>
    </source>
</evidence>
<dbReference type="RefSeq" id="WP_168038113.1">
    <property type="nucleotide sequence ID" value="NZ_JAATJH010000004.1"/>
</dbReference>
<dbReference type="InterPro" id="IPR000962">
    <property type="entry name" value="Znf_DskA_TraR"/>
</dbReference>
<dbReference type="InterPro" id="IPR037187">
    <property type="entry name" value="DnaK_N"/>
</dbReference>
<dbReference type="Pfam" id="PF01258">
    <property type="entry name" value="zf-dskA_traR"/>
    <property type="match status" value="1"/>
</dbReference>
<dbReference type="PROSITE" id="PS51128">
    <property type="entry name" value="ZF_DKSA_2"/>
    <property type="match status" value="1"/>
</dbReference>
<keyword evidence="2" id="KW-0863">Zinc-finger</keyword>
<sequence length="122" mass="13802">MQTKPQTRYSDPELAEFRALIVGKLAEANKQLAFYVDQLTEQTDSDDGKKNELDDGTHTSVVEELQNQANRQRKLIQHLEYALIRVDNKAYGICRATGLLIAKERLRLVPHATLSIAAKKSH</sequence>
<accession>A0ABX0XD95</accession>
<keyword evidence="7" id="KW-1185">Reference proteome</keyword>
<evidence type="ECO:0000256" key="4">
    <source>
        <dbReference type="PROSITE-ProRule" id="PRU00510"/>
    </source>
</evidence>
<evidence type="ECO:0000313" key="6">
    <source>
        <dbReference type="EMBL" id="NJC27226.1"/>
    </source>
</evidence>
<keyword evidence="3" id="KW-0862">Zinc</keyword>
<evidence type="ECO:0000256" key="1">
    <source>
        <dbReference type="ARBA" id="ARBA00022723"/>
    </source>
</evidence>
<evidence type="ECO:0000256" key="2">
    <source>
        <dbReference type="ARBA" id="ARBA00022771"/>
    </source>
</evidence>
<organism evidence="6 7">
    <name type="scientific">Neolewinella antarctica</name>
    <dbReference type="NCBI Taxonomy" id="442734"/>
    <lineage>
        <taxon>Bacteria</taxon>
        <taxon>Pseudomonadati</taxon>
        <taxon>Bacteroidota</taxon>
        <taxon>Saprospiria</taxon>
        <taxon>Saprospirales</taxon>
        <taxon>Lewinellaceae</taxon>
        <taxon>Neolewinella</taxon>
    </lineage>
</organism>
<comment type="caution">
    <text evidence="6">The sequence shown here is derived from an EMBL/GenBank/DDBJ whole genome shotgun (WGS) entry which is preliminary data.</text>
</comment>
<dbReference type="SUPFAM" id="SSF109635">
    <property type="entry name" value="DnaK suppressor protein DksA, alpha-hairpin domain"/>
    <property type="match status" value="1"/>
</dbReference>
<name>A0ABX0XD95_9BACT</name>
<dbReference type="Proteomes" id="UP000770785">
    <property type="component" value="Unassembled WGS sequence"/>
</dbReference>
<dbReference type="PANTHER" id="PTHR33823">
    <property type="entry name" value="RNA POLYMERASE-BINDING TRANSCRIPTION FACTOR DKSA-RELATED"/>
    <property type="match status" value="1"/>
</dbReference>